<feature type="region of interest" description="Disordered" evidence="1">
    <location>
        <begin position="28"/>
        <end position="60"/>
    </location>
</feature>
<evidence type="ECO:0000313" key="3">
    <source>
        <dbReference type="Proteomes" id="UP000244928"/>
    </source>
</evidence>
<dbReference type="KEGG" id="dlu:A6035_14850"/>
<accession>A0A2S1RAE1</accession>
<name>A0A2S1RAE1_9ACTN</name>
<reference evidence="2 3" key="1">
    <citation type="submission" date="2016-04" db="EMBL/GenBank/DDBJ databases">
        <title>Complete genome sequence of Dietzia lutea YIM 80766T, a strain isolated from desert soil in Egypt.</title>
        <authorList>
            <person name="Zhao J."/>
            <person name="Hu B."/>
            <person name="Geng S."/>
            <person name="Nie Y."/>
            <person name="Tang Y."/>
        </authorList>
    </citation>
    <scope>NUCLEOTIDE SEQUENCE [LARGE SCALE GENOMIC DNA]</scope>
    <source>
        <strain evidence="2 3">YIM 80766</strain>
    </source>
</reference>
<feature type="compositionally biased region" description="Low complexity" evidence="1">
    <location>
        <begin position="275"/>
        <end position="290"/>
    </location>
</feature>
<dbReference type="RefSeq" id="WP_108848599.1">
    <property type="nucleotide sequence ID" value="NZ_CP015449.1"/>
</dbReference>
<evidence type="ECO:0000313" key="2">
    <source>
        <dbReference type="EMBL" id="AWH93248.1"/>
    </source>
</evidence>
<feature type="compositionally biased region" description="Low complexity" evidence="1">
    <location>
        <begin position="299"/>
        <end position="311"/>
    </location>
</feature>
<feature type="compositionally biased region" description="Basic and acidic residues" evidence="1">
    <location>
        <begin position="253"/>
        <end position="262"/>
    </location>
</feature>
<proteinExistence type="predicted"/>
<dbReference type="AlphaFoldDB" id="A0A2S1RAE1"/>
<feature type="compositionally biased region" description="Basic and acidic residues" evidence="1">
    <location>
        <begin position="133"/>
        <end position="142"/>
    </location>
</feature>
<feature type="region of interest" description="Disordered" evidence="1">
    <location>
        <begin position="100"/>
        <end position="311"/>
    </location>
</feature>
<sequence length="311" mass="30525">MRATVVGLIALPVTAAGLVLAVTVLDSGNGEVPPTAAERTATASSGGTSGTAGETRVAAPEPAGTAIEGIRPHLTVIDGLSALPVPAPIPSILSTLSAQPADLAPLPPRTDGRTESARSRVGAAAGDGAQRGQIRDTVDRSEPLGSAGSGEDDALTDGTDPRAPRPDQDRPGTPSPMDDDPRGEVPTGDGDEDVDPAEGTPAPDGDGPPPLSDRPPQSGRPPLTSPGPPGGGTPPADPPPYDVDDLPTPDAGTPDRPEHPSDGDAPVVIGPVLGAPIVVPTPDVPVGDTPDVPPGGTPGAAAPADDGSAPR</sequence>
<dbReference type="Proteomes" id="UP000244928">
    <property type="component" value="Chromosome"/>
</dbReference>
<feature type="compositionally biased region" description="Pro residues" evidence="1">
    <location>
        <begin position="223"/>
        <end position="241"/>
    </location>
</feature>
<protein>
    <submittedName>
        <fullName evidence="2">Uncharacterized protein</fullName>
    </submittedName>
</protein>
<dbReference type="EMBL" id="CP015449">
    <property type="protein sequence ID" value="AWH93248.1"/>
    <property type="molecule type" value="Genomic_DNA"/>
</dbReference>
<evidence type="ECO:0000256" key="1">
    <source>
        <dbReference type="SAM" id="MobiDB-lite"/>
    </source>
</evidence>
<feature type="compositionally biased region" description="Basic and acidic residues" evidence="1">
    <location>
        <begin position="159"/>
        <end position="170"/>
    </location>
</feature>
<keyword evidence="3" id="KW-1185">Reference proteome</keyword>
<feature type="compositionally biased region" description="Low complexity" evidence="1">
    <location>
        <begin position="122"/>
        <end position="132"/>
    </location>
</feature>
<feature type="compositionally biased region" description="Low complexity" evidence="1">
    <location>
        <begin position="35"/>
        <end position="56"/>
    </location>
</feature>
<organism evidence="2 3">
    <name type="scientific">Dietzia lutea</name>
    <dbReference type="NCBI Taxonomy" id="546160"/>
    <lineage>
        <taxon>Bacteria</taxon>
        <taxon>Bacillati</taxon>
        <taxon>Actinomycetota</taxon>
        <taxon>Actinomycetes</taxon>
        <taxon>Mycobacteriales</taxon>
        <taxon>Dietziaceae</taxon>
        <taxon>Dietzia</taxon>
    </lineage>
</organism>
<gene>
    <name evidence="2" type="ORF">A6035_14850</name>
</gene>